<dbReference type="InterPro" id="IPR010920">
    <property type="entry name" value="LSM_dom_sf"/>
</dbReference>
<evidence type="ECO:0000259" key="9">
    <source>
        <dbReference type="Pfam" id="PF00924"/>
    </source>
</evidence>
<feature type="domain" description="Mechanosensitive ion channel transmembrane helices 2/3" evidence="11">
    <location>
        <begin position="821"/>
        <end position="858"/>
    </location>
</feature>
<feature type="transmembrane region" description="Helical" evidence="8">
    <location>
        <begin position="579"/>
        <end position="603"/>
    </location>
</feature>
<feature type="domain" description="Mechanosensitive ion channel MscS C-terminal" evidence="10">
    <location>
        <begin position="933"/>
        <end position="1017"/>
    </location>
</feature>
<feature type="transmembrane region" description="Helical" evidence="8">
    <location>
        <begin position="496"/>
        <end position="523"/>
    </location>
</feature>
<keyword evidence="13" id="KW-1185">Reference proteome</keyword>
<comment type="caution">
    <text evidence="12">The sequence shown here is derived from an EMBL/GenBank/DDBJ whole genome shotgun (WGS) entry which is preliminary data.</text>
</comment>
<dbReference type="SUPFAM" id="SSF82861">
    <property type="entry name" value="Mechanosensitive channel protein MscS (YggB), transmembrane region"/>
    <property type="match status" value="1"/>
</dbReference>
<dbReference type="Gene3D" id="1.10.287.1260">
    <property type="match status" value="1"/>
</dbReference>
<feature type="transmembrane region" description="Helical" evidence="8">
    <location>
        <begin position="727"/>
        <end position="747"/>
    </location>
</feature>
<feature type="transmembrane region" description="Helical" evidence="8">
    <location>
        <begin position="842"/>
        <end position="872"/>
    </location>
</feature>
<dbReference type="InterPro" id="IPR011014">
    <property type="entry name" value="MscS_channel_TM-2"/>
</dbReference>
<accession>A0A251X765</accession>
<dbReference type="Pfam" id="PF00924">
    <property type="entry name" value="MS_channel_2nd"/>
    <property type="match status" value="1"/>
</dbReference>
<evidence type="ECO:0000259" key="11">
    <source>
        <dbReference type="Pfam" id="PF21088"/>
    </source>
</evidence>
<evidence type="ECO:0008006" key="14">
    <source>
        <dbReference type="Google" id="ProtNLM"/>
    </source>
</evidence>
<feature type="transmembrane region" description="Helical" evidence="8">
    <location>
        <begin position="529"/>
        <end position="554"/>
    </location>
</feature>
<proteinExistence type="inferred from homology"/>
<dbReference type="SUPFAM" id="SSF50182">
    <property type="entry name" value="Sm-like ribonucleoproteins"/>
    <property type="match status" value="1"/>
</dbReference>
<comment type="subcellular location">
    <subcellularLocation>
        <location evidence="1">Cell membrane</location>
        <topology evidence="1">Multi-pass membrane protein</topology>
    </subcellularLocation>
</comment>
<evidence type="ECO:0000256" key="7">
    <source>
        <dbReference type="SAM" id="Coils"/>
    </source>
</evidence>
<dbReference type="Pfam" id="PF21088">
    <property type="entry name" value="MS_channel_1st"/>
    <property type="match status" value="1"/>
</dbReference>
<dbReference type="Gene3D" id="3.30.70.100">
    <property type="match status" value="1"/>
</dbReference>
<protein>
    <recommendedName>
        <fullName evidence="14">Mechanosensitive ion channel protein MscS</fullName>
    </recommendedName>
</protein>
<feature type="transmembrane region" description="Helical" evidence="8">
    <location>
        <begin position="674"/>
        <end position="695"/>
    </location>
</feature>
<dbReference type="InterPro" id="IPR049142">
    <property type="entry name" value="MS_channel_1st"/>
</dbReference>
<dbReference type="PANTHER" id="PTHR30347">
    <property type="entry name" value="POTASSIUM CHANNEL RELATED"/>
    <property type="match status" value="1"/>
</dbReference>
<sequence length="1048" mass="120510">MKIPAYLNINTVLITTFFRPHNAMWKYQVLIILLLLGMSFMVSAQTEASNSNAATASSLTPEIVEERQNLLKIERETTQQQQSQLDVQTQELAERIAQLQPEQVSEELLKEAGFTKQAAQLELDKVRVTQQNLTTLIREQRTALQDRRQRLETLQATQTTNETEAAALKTRLEQQQIAIELLEKSLGIEQLRLANLQVLIDLLEKKVDSAVRWENEVTKAYELQQKEKLQSRIQEERQNYFNQASQLQLELSRLPETAPEAQRQLLKTQIQVAEYRAQWVTDELKFNFMNDTLMRLKNLLEKMPDRINQQHQRETDHLKQDLTALTLALSNRIGVLQQQLTVQKQRQIASDQRSQRWFKQEQEALSELTKDLQQQLQRVTEVHLLLLPLEMPLATAYANNLRNRLMQRRQLPENMTGWQTLLSEISEVPHIFWQQTQFTVRGFLRAFQQIDEKRWSVIILVVFLWLIIVFFIRYYLMGIFHRLNQMADMSSSARSLLILLKLLHINRIGITLTGILLLMIWLADPPYPSVLISVTVALLWLGIKFPVDLAWLILHPRETSQSEQQVDLAKIKLYRQLRWMVILTSSLIMITTLGHILPIGLMVQDLIDTGFMLFLSITIFPIMHIRHLLIGSLKQTISGYWLLVIRLTTLMIPLALLAVALMGLIGYLNLGWYVAWRLGLFLFIFVAWLVARGLLQDIIKLLKNFALKYSEYGLLWTQDIIPLLDKLLGVGLAIGAIFTLFWINGWFNDEVFMSSVKGFFDYTVFTINEANISIGNVLLSIFTFWAVFWFSSWSKRVTYRWIYSNILDLGVRSSLSIFTQYIVLVIGLLIALKIMGINLTTLMVLLGGLGVGIGFGLQNIVNNFVSGILLLVERPLRTGDIVNVGGNEGEVTQIGMRSLTIKTWNKQDVIVPNSELITNSFVNWTHSDKVLRVTLYIGVSYNDDPHHVKKVMTEALNQVTEILKEPPSTVSLWEFMDSAVSFRVDYYFDLSGPGGLVARDAVLFSIWDALRKEGITIPYPQRDIHVLTTKVPQDNPLTDSTDTYFKAV</sequence>
<feature type="transmembrane region" description="Helical" evidence="8">
    <location>
        <begin position="772"/>
        <end position="794"/>
    </location>
</feature>
<dbReference type="Gene3D" id="2.30.30.60">
    <property type="match status" value="1"/>
</dbReference>
<gene>
    <name evidence="12" type="ORF">TPSD3_05380</name>
</gene>
<feature type="transmembrane region" description="Helical" evidence="8">
    <location>
        <begin position="815"/>
        <end position="836"/>
    </location>
</feature>
<evidence type="ECO:0000256" key="1">
    <source>
        <dbReference type="ARBA" id="ARBA00004651"/>
    </source>
</evidence>
<dbReference type="SUPFAM" id="SSF82689">
    <property type="entry name" value="Mechanosensitive channel protein MscS (YggB), C-terminal domain"/>
    <property type="match status" value="1"/>
</dbReference>
<keyword evidence="4 8" id="KW-0812">Transmembrane</keyword>
<dbReference type="GO" id="GO:0008381">
    <property type="term" value="F:mechanosensitive monoatomic ion channel activity"/>
    <property type="evidence" value="ECO:0007669"/>
    <property type="project" value="UniProtKB-ARBA"/>
</dbReference>
<feature type="domain" description="Mechanosensitive ion channel MscS" evidence="9">
    <location>
        <begin position="859"/>
        <end position="926"/>
    </location>
</feature>
<dbReference type="InterPro" id="IPR023408">
    <property type="entry name" value="MscS_beta-dom_sf"/>
</dbReference>
<feature type="transmembrane region" description="Helical" evidence="8">
    <location>
        <begin position="455"/>
        <end position="476"/>
    </location>
</feature>
<keyword evidence="7" id="KW-0175">Coiled coil</keyword>
<feature type="transmembrane region" description="Helical" evidence="8">
    <location>
        <begin position="641"/>
        <end position="668"/>
    </location>
</feature>
<name>A0A251X765_9GAMM</name>
<evidence type="ECO:0000259" key="10">
    <source>
        <dbReference type="Pfam" id="PF21082"/>
    </source>
</evidence>
<dbReference type="InterPro" id="IPR049278">
    <property type="entry name" value="MS_channel_C"/>
</dbReference>
<evidence type="ECO:0000256" key="8">
    <source>
        <dbReference type="SAM" id="Phobius"/>
    </source>
</evidence>
<dbReference type="EMBL" id="MSLT01000012">
    <property type="protein sequence ID" value="OUD13785.1"/>
    <property type="molecule type" value="Genomic_DNA"/>
</dbReference>
<dbReference type="InterPro" id="IPR052702">
    <property type="entry name" value="MscS-like_channel"/>
</dbReference>
<evidence type="ECO:0000313" key="13">
    <source>
        <dbReference type="Proteomes" id="UP000194798"/>
    </source>
</evidence>
<evidence type="ECO:0000256" key="4">
    <source>
        <dbReference type="ARBA" id="ARBA00022692"/>
    </source>
</evidence>
<feature type="coiled-coil region" evidence="7">
    <location>
        <begin position="219"/>
        <end position="250"/>
    </location>
</feature>
<dbReference type="InterPro" id="IPR011066">
    <property type="entry name" value="MscS_channel_C_sf"/>
</dbReference>
<comment type="similarity">
    <text evidence="2">Belongs to the MscS (TC 1.A.23) family.</text>
</comment>
<feature type="transmembrane region" description="Helical" evidence="8">
    <location>
        <begin position="609"/>
        <end position="629"/>
    </location>
</feature>
<dbReference type="AlphaFoldDB" id="A0A251X765"/>
<feature type="coiled-coil region" evidence="7">
    <location>
        <begin position="137"/>
        <end position="185"/>
    </location>
</feature>
<evidence type="ECO:0000256" key="3">
    <source>
        <dbReference type="ARBA" id="ARBA00022475"/>
    </source>
</evidence>
<dbReference type="InterPro" id="IPR006685">
    <property type="entry name" value="MscS_channel_2nd"/>
</dbReference>
<dbReference type="Pfam" id="PF21082">
    <property type="entry name" value="MS_channel_3rd"/>
    <property type="match status" value="1"/>
</dbReference>
<dbReference type="GO" id="GO:0005886">
    <property type="term" value="C:plasma membrane"/>
    <property type="evidence" value="ECO:0007669"/>
    <property type="project" value="UniProtKB-SubCell"/>
</dbReference>
<organism evidence="12 13">
    <name type="scientific">Thioflexithrix psekupsensis</name>
    <dbReference type="NCBI Taxonomy" id="1570016"/>
    <lineage>
        <taxon>Bacteria</taxon>
        <taxon>Pseudomonadati</taxon>
        <taxon>Pseudomonadota</taxon>
        <taxon>Gammaproteobacteria</taxon>
        <taxon>Thiotrichales</taxon>
        <taxon>Thioflexithrix</taxon>
    </lineage>
</organism>
<evidence type="ECO:0000256" key="6">
    <source>
        <dbReference type="ARBA" id="ARBA00023136"/>
    </source>
</evidence>
<reference evidence="12 13" key="1">
    <citation type="submission" date="2016-12" db="EMBL/GenBank/DDBJ databases">
        <title>Thioflexothrix psekupsii D3 genome sequencing and assembly.</title>
        <authorList>
            <person name="Fomenkov A."/>
            <person name="Vincze T."/>
            <person name="Grabovich M."/>
            <person name="Anton B.P."/>
            <person name="Dubinina G."/>
            <person name="Orlova M."/>
            <person name="Belousova E."/>
            <person name="Roberts R.J."/>
        </authorList>
    </citation>
    <scope>NUCLEOTIDE SEQUENCE [LARGE SCALE GENOMIC DNA]</scope>
    <source>
        <strain evidence="12">D3</strain>
    </source>
</reference>
<evidence type="ECO:0000256" key="5">
    <source>
        <dbReference type="ARBA" id="ARBA00022989"/>
    </source>
</evidence>
<evidence type="ECO:0000256" key="2">
    <source>
        <dbReference type="ARBA" id="ARBA00008017"/>
    </source>
</evidence>
<dbReference type="Proteomes" id="UP000194798">
    <property type="component" value="Unassembled WGS sequence"/>
</dbReference>
<keyword evidence="5 8" id="KW-1133">Transmembrane helix</keyword>
<evidence type="ECO:0000313" key="12">
    <source>
        <dbReference type="EMBL" id="OUD13785.1"/>
    </source>
</evidence>
<dbReference type="PANTHER" id="PTHR30347:SF1">
    <property type="entry name" value="MECHANOSENSITIVE CHANNEL MSCK"/>
    <property type="match status" value="1"/>
</dbReference>
<keyword evidence="6 8" id="KW-0472">Membrane</keyword>
<keyword evidence="3" id="KW-1003">Cell membrane</keyword>